<evidence type="ECO:0000256" key="2">
    <source>
        <dbReference type="ARBA" id="ARBA00038334"/>
    </source>
</evidence>
<dbReference type="InterPro" id="IPR029058">
    <property type="entry name" value="AB_hydrolase_fold"/>
</dbReference>
<dbReference type="EMBL" id="JAAAXW010000007">
    <property type="protein sequence ID" value="KAF9550985.1"/>
    <property type="molecule type" value="Genomic_DNA"/>
</dbReference>
<sequence>MAERTSFVEKGNTTGPVLLQIHGFLDPWYDWRRHIKVFAEKGYRAIAIDCLGYGETLSNLFDDRPREFLKGIYESSLTTTEQAKHSTRNKNMSYSVYLIKGENDPTLVPELAVTMSYLYKNYSTLSI</sequence>
<proteinExistence type="inferred from homology"/>
<keyword evidence="4" id="KW-1185">Reference proteome</keyword>
<dbReference type="GO" id="GO:0016787">
    <property type="term" value="F:hydrolase activity"/>
    <property type="evidence" value="ECO:0007669"/>
    <property type="project" value="UniProtKB-KW"/>
</dbReference>
<protein>
    <recommendedName>
        <fullName evidence="5">AB hydrolase-1 domain-containing protein</fullName>
    </recommendedName>
</protein>
<comment type="similarity">
    <text evidence="2">Belongs to the AB hydrolase superfamily. Epoxide hydrolase family.</text>
</comment>
<keyword evidence="1" id="KW-0378">Hydrolase</keyword>
<evidence type="ECO:0000313" key="4">
    <source>
        <dbReference type="Proteomes" id="UP000723463"/>
    </source>
</evidence>
<dbReference type="Gene3D" id="3.40.50.1820">
    <property type="entry name" value="alpha/beta hydrolase"/>
    <property type="match status" value="1"/>
</dbReference>
<comment type="caution">
    <text evidence="3">The sequence shown here is derived from an EMBL/GenBank/DDBJ whole genome shotgun (WGS) entry which is preliminary data.</text>
</comment>
<dbReference type="Proteomes" id="UP000723463">
    <property type="component" value="Unassembled WGS sequence"/>
</dbReference>
<dbReference type="SUPFAM" id="SSF53474">
    <property type="entry name" value="alpha/beta-Hydrolases"/>
    <property type="match status" value="1"/>
</dbReference>
<dbReference type="PANTHER" id="PTHR43329">
    <property type="entry name" value="EPOXIDE HYDROLASE"/>
    <property type="match status" value="1"/>
</dbReference>
<dbReference type="InterPro" id="IPR000639">
    <property type="entry name" value="Epox_hydrolase-like"/>
</dbReference>
<gene>
    <name evidence="3" type="ORF">EC957_010752</name>
</gene>
<organism evidence="3 4">
    <name type="scientific">Mortierella hygrophila</name>
    <dbReference type="NCBI Taxonomy" id="979708"/>
    <lineage>
        <taxon>Eukaryota</taxon>
        <taxon>Fungi</taxon>
        <taxon>Fungi incertae sedis</taxon>
        <taxon>Mucoromycota</taxon>
        <taxon>Mortierellomycotina</taxon>
        <taxon>Mortierellomycetes</taxon>
        <taxon>Mortierellales</taxon>
        <taxon>Mortierellaceae</taxon>
        <taxon>Mortierella</taxon>
    </lineage>
</organism>
<evidence type="ECO:0000256" key="1">
    <source>
        <dbReference type="ARBA" id="ARBA00022801"/>
    </source>
</evidence>
<name>A0A9P6FHL5_9FUNG</name>
<reference evidence="3" key="1">
    <citation type="journal article" date="2020" name="Fungal Divers.">
        <title>Resolving the Mortierellaceae phylogeny through synthesis of multi-gene phylogenetics and phylogenomics.</title>
        <authorList>
            <person name="Vandepol N."/>
            <person name="Liber J."/>
            <person name="Desiro A."/>
            <person name="Na H."/>
            <person name="Kennedy M."/>
            <person name="Barry K."/>
            <person name="Grigoriev I.V."/>
            <person name="Miller A.N."/>
            <person name="O'Donnell K."/>
            <person name="Stajich J.E."/>
            <person name="Bonito G."/>
        </authorList>
    </citation>
    <scope>NUCLEOTIDE SEQUENCE</scope>
    <source>
        <strain evidence="3">NRRL 2591</strain>
    </source>
</reference>
<accession>A0A9P6FHL5</accession>
<evidence type="ECO:0008006" key="5">
    <source>
        <dbReference type="Google" id="ProtNLM"/>
    </source>
</evidence>
<evidence type="ECO:0000313" key="3">
    <source>
        <dbReference type="EMBL" id="KAF9550985.1"/>
    </source>
</evidence>
<dbReference type="AlphaFoldDB" id="A0A9P6FHL5"/>
<dbReference type="PRINTS" id="PR00412">
    <property type="entry name" value="EPOXHYDRLASE"/>
</dbReference>